<dbReference type="Proteomes" id="UP000433493">
    <property type="component" value="Unassembled WGS sequence"/>
</dbReference>
<reference evidence="2 3" key="1">
    <citation type="submission" date="2019-09" db="EMBL/GenBank/DDBJ databases">
        <title>Phylogeny of genus Pseudoclavibacter and closely related genus.</title>
        <authorList>
            <person name="Li Y."/>
        </authorList>
    </citation>
    <scope>NUCLEOTIDE SEQUENCE [LARGE SCALE GENOMIC DNA]</scope>
    <source>
        <strain evidence="2 3">KCTC 13959</strain>
    </source>
</reference>
<evidence type="ECO:0000313" key="2">
    <source>
        <dbReference type="EMBL" id="KAB1645252.1"/>
    </source>
</evidence>
<keyword evidence="3" id="KW-1185">Reference proteome</keyword>
<protein>
    <submittedName>
        <fullName evidence="2">Uncharacterized protein</fullName>
    </submittedName>
</protein>
<dbReference type="RefSeq" id="WP_158051260.1">
    <property type="nucleotide sequence ID" value="NZ_WBKB01000001.1"/>
</dbReference>
<keyword evidence="1" id="KW-0472">Membrane</keyword>
<sequence>MGNRGGCVRKVAARLGAARLLLLGGVIVLVIGGLLGMHTFTSNHVAPPTTAVSAHTVAGSTHAPVTTNDAVDACVSCGEHDSDGVGMMLMCGMVLLSVLGLSVLRLPSGVTVRIQRIVRRKPRLKPAPPHLRPSLIALSISRT</sequence>
<dbReference type="EMBL" id="WBKB01000001">
    <property type="protein sequence ID" value="KAB1645252.1"/>
    <property type="molecule type" value="Genomic_DNA"/>
</dbReference>
<keyword evidence="1" id="KW-0812">Transmembrane</keyword>
<dbReference type="AlphaFoldDB" id="A0A7J5BH46"/>
<name>A0A7J5BH46_9MICO</name>
<keyword evidence="1" id="KW-1133">Transmembrane helix</keyword>
<organism evidence="2 3">
    <name type="scientific">Gulosibacter chungangensis</name>
    <dbReference type="NCBI Taxonomy" id="979746"/>
    <lineage>
        <taxon>Bacteria</taxon>
        <taxon>Bacillati</taxon>
        <taxon>Actinomycetota</taxon>
        <taxon>Actinomycetes</taxon>
        <taxon>Micrococcales</taxon>
        <taxon>Microbacteriaceae</taxon>
        <taxon>Gulosibacter</taxon>
    </lineage>
</organism>
<evidence type="ECO:0000313" key="3">
    <source>
        <dbReference type="Proteomes" id="UP000433493"/>
    </source>
</evidence>
<dbReference type="InterPro" id="IPR046151">
    <property type="entry name" value="DUF6153"/>
</dbReference>
<comment type="caution">
    <text evidence="2">The sequence shown here is derived from an EMBL/GenBank/DDBJ whole genome shotgun (WGS) entry which is preliminary data.</text>
</comment>
<feature type="transmembrane region" description="Helical" evidence="1">
    <location>
        <begin position="85"/>
        <end position="106"/>
    </location>
</feature>
<accession>A0A7J5BH46</accession>
<evidence type="ECO:0000256" key="1">
    <source>
        <dbReference type="SAM" id="Phobius"/>
    </source>
</evidence>
<proteinExistence type="predicted"/>
<dbReference type="Pfam" id="PF19650">
    <property type="entry name" value="DUF6153"/>
    <property type="match status" value="1"/>
</dbReference>
<gene>
    <name evidence="2" type="ORF">F8O05_03140</name>
</gene>
<feature type="transmembrane region" description="Helical" evidence="1">
    <location>
        <begin position="20"/>
        <end position="40"/>
    </location>
</feature>